<evidence type="ECO:0000313" key="1">
    <source>
        <dbReference type="EMBL" id="MST70690.1"/>
    </source>
</evidence>
<dbReference type="Proteomes" id="UP000469424">
    <property type="component" value="Unassembled WGS sequence"/>
</dbReference>
<name>A0A6N7X592_9FIRM</name>
<keyword evidence="2" id="KW-1185">Reference proteome</keyword>
<reference evidence="1 2" key="1">
    <citation type="submission" date="2019-08" db="EMBL/GenBank/DDBJ databases">
        <title>In-depth cultivation of the pig gut microbiome towards novel bacterial diversity and tailored functional studies.</title>
        <authorList>
            <person name="Wylensek D."/>
            <person name="Hitch T.C.A."/>
            <person name="Clavel T."/>
        </authorList>
    </citation>
    <scope>NUCLEOTIDE SEQUENCE [LARGE SCALE GENOMIC DNA]</scope>
    <source>
        <strain evidence="1 2">WCA-MUC-591-APC-4B</strain>
    </source>
</reference>
<organism evidence="1 2">
    <name type="scientific">Mogibacterium kristiansenii</name>
    <dbReference type="NCBI Taxonomy" id="2606708"/>
    <lineage>
        <taxon>Bacteria</taxon>
        <taxon>Bacillati</taxon>
        <taxon>Bacillota</taxon>
        <taxon>Clostridia</taxon>
        <taxon>Peptostreptococcales</taxon>
        <taxon>Anaerovoracaceae</taxon>
        <taxon>Mogibacterium</taxon>
    </lineage>
</organism>
<sequence length="354" mass="40558">MNYDYNQLFAKEYSGYSRIRHGAEEAFRALEGCRLTAWRSAASLGIHALEFGTKSLLIWYKDSDHCKIRIGPAASSGEPSGLSSFDGLTDCAGMELHDFYVLMGEEPMLCLSFSDAFFHPENRLLRQYIISSEEGGYGIQSTAVPDESPFRRISTERVPTTRHFRKVIRNEETEEQFVSLSDEDGGTLIPPIYNDIELFSTEKEIYRTSIRKIIPGGTDYDLFGLCDETGKEIIPCIYPDLYYMANGFVLVMDYRHKWWVLDEQNEALFGPHNQGVDIYSRNREYLYYIEYNKDAQCEALGIYSVELRTELTDADYIRIQYLGDGTFRAQKIFGPGDVRTVLMDPYGKIIPESL</sequence>
<protein>
    <submittedName>
        <fullName evidence="1">WG repeat-containing protein</fullName>
    </submittedName>
</protein>
<dbReference type="EMBL" id="VUNA01000007">
    <property type="protein sequence ID" value="MST70690.1"/>
    <property type="molecule type" value="Genomic_DNA"/>
</dbReference>
<accession>A0A6N7X592</accession>
<dbReference type="Pfam" id="PF14903">
    <property type="entry name" value="WG_beta_rep"/>
    <property type="match status" value="1"/>
</dbReference>
<evidence type="ECO:0000313" key="2">
    <source>
        <dbReference type="Proteomes" id="UP000469424"/>
    </source>
</evidence>
<dbReference type="InterPro" id="IPR032774">
    <property type="entry name" value="WG_beta_rep"/>
</dbReference>
<gene>
    <name evidence="1" type="ORF">FYJ65_04920</name>
</gene>
<proteinExistence type="predicted"/>
<dbReference type="RefSeq" id="WP_154554254.1">
    <property type="nucleotide sequence ID" value="NZ_VUNA01000007.1"/>
</dbReference>
<dbReference type="AlphaFoldDB" id="A0A6N7X592"/>
<comment type="caution">
    <text evidence="1">The sequence shown here is derived from an EMBL/GenBank/DDBJ whole genome shotgun (WGS) entry which is preliminary data.</text>
</comment>